<feature type="non-terminal residue" evidence="4">
    <location>
        <position position="292"/>
    </location>
</feature>
<feature type="domain" description="AMP-dependent synthetase/ligase" evidence="2">
    <location>
        <begin position="236"/>
        <end position="291"/>
    </location>
</feature>
<gene>
    <name evidence="4" type="ORF">ACFQZU_22455</name>
</gene>
<dbReference type="Gene3D" id="3.30.559.10">
    <property type="entry name" value="Chloramphenicol acetyltransferase-like domain"/>
    <property type="match status" value="1"/>
</dbReference>
<name>A0ABW3BM01_9ACTN</name>
<organism evidence="4 5">
    <name type="scientific">Streptomonospora algeriensis</name>
    <dbReference type="NCBI Taxonomy" id="995084"/>
    <lineage>
        <taxon>Bacteria</taxon>
        <taxon>Bacillati</taxon>
        <taxon>Actinomycetota</taxon>
        <taxon>Actinomycetes</taxon>
        <taxon>Streptosporangiales</taxon>
        <taxon>Nocardiopsidaceae</taxon>
        <taxon>Streptomonospora</taxon>
    </lineage>
</organism>
<dbReference type="InterPro" id="IPR023213">
    <property type="entry name" value="CAT-like_dom_sf"/>
</dbReference>
<dbReference type="Pfam" id="PF00501">
    <property type="entry name" value="AMP-binding"/>
    <property type="match status" value="1"/>
</dbReference>
<dbReference type="SUPFAM" id="SSF52777">
    <property type="entry name" value="CoA-dependent acyltransferases"/>
    <property type="match status" value="1"/>
</dbReference>
<dbReference type="SUPFAM" id="SSF56801">
    <property type="entry name" value="Acetyl-CoA synthetase-like"/>
    <property type="match status" value="1"/>
</dbReference>
<accession>A0ABW3BM01</accession>
<comment type="caution">
    <text evidence="4">The sequence shown here is derived from an EMBL/GenBank/DDBJ whole genome shotgun (WGS) entry which is preliminary data.</text>
</comment>
<evidence type="ECO:0000256" key="1">
    <source>
        <dbReference type="SAM" id="MobiDB-lite"/>
    </source>
</evidence>
<dbReference type="InterPro" id="IPR000873">
    <property type="entry name" value="AMP-dep_synth/lig_dom"/>
</dbReference>
<dbReference type="Pfam" id="PF00668">
    <property type="entry name" value="Condensation"/>
    <property type="match status" value="1"/>
</dbReference>
<dbReference type="InterPro" id="IPR042099">
    <property type="entry name" value="ANL_N_sf"/>
</dbReference>
<dbReference type="Proteomes" id="UP001596956">
    <property type="component" value="Unassembled WGS sequence"/>
</dbReference>
<dbReference type="InterPro" id="IPR001242">
    <property type="entry name" value="Condensation_dom"/>
</dbReference>
<evidence type="ECO:0000259" key="2">
    <source>
        <dbReference type="Pfam" id="PF00501"/>
    </source>
</evidence>
<keyword evidence="5" id="KW-1185">Reference proteome</keyword>
<dbReference type="PANTHER" id="PTHR45527">
    <property type="entry name" value="NONRIBOSOMAL PEPTIDE SYNTHETASE"/>
    <property type="match status" value="1"/>
</dbReference>
<reference evidence="5" key="1">
    <citation type="journal article" date="2019" name="Int. J. Syst. Evol. Microbiol.">
        <title>The Global Catalogue of Microorganisms (GCM) 10K type strain sequencing project: providing services to taxonomists for standard genome sequencing and annotation.</title>
        <authorList>
            <consortium name="The Broad Institute Genomics Platform"/>
            <consortium name="The Broad Institute Genome Sequencing Center for Infectious Disease"/>
            <person name="Wu L."/>
            <person name="Ma J."/>
        </authorList>
    </citation>
    <scope>NUCLEOTIDE SEQUENCE [LARGE SCALE GENOMIC DNA]</scope>
    <source>
        <strain evidence="5">CCUG 63369</strain>
    </source>
</reference>
<evidence type="ECO:0000313" key="5">
    <source>
        <dbReference type="Proteomes" id="UP001596956"/>
    </source>
</evidence>
<feature type="domain" description="Condensation" evidence="3">
    <location>
        <begin position="4"/>
        <end position="214"/>
    </location>
</feature>
<feature type="non-terminal residue" evidence="4">
    <location>
        <position position="1"/>
    </location>
</feature>
<dbReference type="Gene3D" id="3.30.559.30">
    <property type="entry name" value="Nonribosomal peptide synthetase, condensation domain"/>
    <property type="match status" value="1"/>
</dbReference>
<evidence type="ECO:0000313" key="4">
    <source>
        <dbReference type="EMBL" id="MFD0804057.1"/>
    </source>
</evidence>
<evidence type="ECO:0000259" key="3">
    <source>
        <dbReference type="Pfam" id="PF00668"/>
    </source>
</evidence>
<feature type="compositionally biased region" description="Basic and acidic residues" evidence="1">
    <location>
        <begin position="210"/>
        <end position="226"/>
    </location>
</feature>
<dbReference type="PANTHER" id="PTHR45527:SF1">
    <property type="entry name" value="FATTY ACID SYNTHASE"/>
    <property type="match status" value="1"/>
</dbReference>
<dbReference type="Gene3D" id="3.40.50.12780">
    <property type="entry name" value="N-terminal domain of ligase-like"/>
    <property type="match status" value="1"/>
</dbReference>
<sequence>PGEHRALLRLAEQHGVTAFMVLQSAVAVLLHRTGAGDDIPIGTPAANRDDTAVHETIGMFLNMLALRTDLSGAPSTAELLARVRAADVAAFANADAPFDRVVQECDPRRSLARHPLFQVMLTYHRDPDRPALLGTDSAVHPVDMRVAKLDLEFTFAERPGTGGLAGTLRYATARFDRDTAERTVERLRVVLGAMAADPARSVSGIDVRTEEEQRMPARANATDRPRSGRPLPELLARVAAEYPERIAVEAGGVSLAYAELVERADALAVRLRAAGAGPEEVVAVALPRSVDL</sequence>
<proteinExistence type="predicted"/>
<protein>
    <submittedName>
        <fullName evidence="4">Condensation domain-containing protein</fullName>
    </submittedName>
</protein>
<dbReference type="EMBL" id="JBHTHR010001319">
    <property type="protein sequence ID" value="MFD0804057.1"/>
    <property type="molecule type" value="Genomic_DNA"/>
</dbReference>
<feature type="region of interest" description="Disordered" evidence="1">
    <location>
        <begin position="210"/>
        <end position="229"/>
    </location>
</feature>